<organism evidence="1 2">
    <name type="scientific">Streptococcus equi subsp. ruminatorum CECT 5772</name>
    <dbReference type="NCBI Taxonomy" id="1051981"/>
    <lineage>
        <taxon>Bacteria</taxon>
        <taxon>Bacillati</taxon>
        <taxon>Bacillota</taxon>
        <taxon>Bacilli</taxon>
        <taxon>Lactobacillales</taxon>
        <taxon>Streptococcaceae</taxon>
        <taxon>Streptococcus</taxon>
    </lineage>
</organism>
<dbReference type="Proteomes" id="UP000028704">
    <property type="component" value="Unassembled WGS sequence"/>
</dbReference>
<name>A0A922NTT0_9STRE</name>
<comment type="caution">
    <text evidence="1">The sequence shown here is derived from an EMBL/GenBank/DDBJ whole genome shotgun (WGS) entry which is preliminary data.</text>
</comment>
<accession>A0A922NTT0</accession>
<gene>
    <name evidence="1" type="ORF">CECT5772_07283</name>
</gene>
<evidence type="ECO:0000313" key="2">
    <source>
        <dbReference type="Proteomes" id="UP000028704"/>
    </source>
</evidence>
<protein>
    <submittedName>
        <fullName evidence="1">Uncharacterized protein</fullName>
    </submittedName>
</protein>
<sequence length="109" mass="13298">MPKFLKSEGTKVQAFFREARVLWIKHKIVRYLQKQESIYLTYQLKCFLKIKYKRNYLIVRVDGKIKDYFDGFETDFWLNKNICFRGHHATFIAELFDKNLNDFELCQKS</sequence>
<dbReference type="EMBL" id="AWEX01000072">
    <property type="protein sequence ID" value="KED04117.1"/>
    <property type="molecule type" value="Genomic_DNA"/>
</dbReference>
<reference evidence="1 2" key="1">
    <citation type="journal article" date="2014" name="Int. J. Syst. Evol. Microbiol.">
        <title>Phylogenomics and the dynamic genome evolution of the genus Streptococcus.</title>
        <authorList>
            <consortium name="The Broad Institute Genome Sequencing Platform"/>
            <person name="Richards V.P."/>
            <person name="Palmer S.R."/>
            <person name="Pavinski Bitar P.D."/>
            <person name="Qin X."/>
            <person name="Weinstock G.M."/>
            <person name="Highlander S.K."/>
            <person name="Town C.D."/>
            <person name="Burne R.A."/>
            <person name="Stanhope M.J."/>
        </authorList>
    </citation>
    <scope>NUCLEOTIDE SEQUENCE [LARGE SCALE GENOMIC DNA]</scope>
    <source>
        <strain evidence="1 2">CECT 5772</strain>
    </source>
</reference>
<dbReference type="AlphaFoldDB" id="A0A922NTT0"/>
<proteinExistence type="predicted"/>
<evidence type="ECO:0000313" key="1">
    <source>
        <dbReference type="EMBL" id="KED04117.1"/>
    </source>
</evidence>